<dbReference type="EMBL" id="JBGQPK010000001">
    <property type="protein sequence ID" value="MFL2028095.1"/>
    <property type="molecule type" value="Genomic_DNA"/>
</dbReference>
<keyword evidence="2" id="KW-0472">Membrane</keyword>
<keyword evidence="2" id="KW-0812">Transmembrane</keyword>
<dbReference type="InterPro" id="IPR052710">
    <property type="entry name" value="CAAX_protease"/>
</dbReference>
<keyword evidence="5" id="KW-1185">Reference proteome</keyword>
<proteinExistence type="inferred from homology"/>
<accession>A0ABW8UA17</accession>
<name>A0ABW8UA17_9LACO</name>
<feature type="transmembrane region" description="Helical" evidence="2">
    <location>
        <begin position="115"/>
        <end position="135"/>
    </location>
</feature>
<evidence type="ECO:0000313" key="5">
    <source>
        <dbReference type="Proteomes" id="UP001625389"/>
    </source>
</evidence>
<dbReference type="PANTHER" id="PTHR36435">
    <property type="entry name" value="SLR1288 PROTEIN"/>
    <property type="match status" value="1"/>
</dbReference>
<evidence type="ECO:0000256" key="2">
    <source>
        <dbReference type="SAM" id="Phobius"/>
    </source>
</evidence>
<organism evidence="4 5">
    <name type="scientific">Loigolactobacillus zhaoyuanensis</name>
    <dbReference type="NCBI Taxonomy" id="2486017"/>
    <lineage>
        <taxon>Bacteria</taxon>
        <taxon>Bacillati</taxon>
        <taxon>Bacillota</taxon>
        <taxon>Bacilli</taxon>
        <taxon>Lactobacillales</taxon>
        <taxon>Lactobacillaceae</taxon>
        <taxon>Loigolactobacillus</taxon>
    </lineage>
</organism>
<dbReference type="PANTHER" id="PTHR36435:SF1">
    <property type="entry name" value="CAAX AMINO TERMINAL PROTEASE FAMILY PROTEIN"/>
    <property type="match status" value="1"/>
</dbReference>
<reference evidence="4 5" key="1">
    <citation type="submission" date="2024-08" db="EMBL/GenBank/DDBJ databases">
        <authorList>
            <person name="Arias E."/>
        </authorList>
    </citation>
    <scope>NUCLEOTIDE SEQUENCE [LARGE SCALE GENOMIC DNA]</scope>
    <source>
        <strain evidence="4 5">FAM 25317</strain>
    </source>
</reference>
<feature type="transmembrane region" description="Helical" evidence="2">
    <location>
        <begin position="147"/>
        <end position="164"/>
    </location>
</feature>
<evidence type="ECO:0000256" key="1">
    <source>
        <dbReference type="ARBA" id="ARBA00009067"/>
    </source>
</evidence>
<comment type="similarity">
    <text evidence="1">Belongs to the UPF0177 family.</text>
</comment>
<dbReference type="InterPro" id="IPR003675">
    <property type="entry name" value="Rce1/LyrA-like_dom"/>
</dbReference>
<feature type="domain" description="CAAX prenyl protease 2/Lysostaphin resistance protein A-like" evidence="3">
    <location>
        <begin position="117"/>
        <end position="204"/>
    </location>
</feature>
<feature type="transmembrane region" description="Helical" evidence="2">
    <location>
        <begin position="170"/>
        <end position="187"/>
    </location>
</feature>
<feature type="transmembrane region" description="Helical" evidence="2">
    <location>
        <begin position="36"/>
        <end position="54"/>
    </location>
</feature>
<dbReference type="Proteomes" id="UP001625389">
    <property type="component" value="Unassembled WGS sequence"/>
</dbReference>
<protein>
    <submittedName>
        <fullName evidence="4">Lysostaphin resistance A-like protein</fullName>
    </submittedName>
</protein>
<gene>
    <name evidence="4" type="ORF">ACEN34_00470</name>
</gene>
<sequence length="212" mass="23575">MIKKIVTNVGIGLGLLALVFLIQLNGASLMFKTVNIWTLLYMVIIFVSLTWVLLRISRHRELRLVTNRLTPQMVLGAVLLVLILTASAIGLALFLPSEHGNNQFISHHFLSNDRRLVLVTFVTINLTGPALEELLFRGLILQFISKISHSAVIGLLISTALFTYLHNGQLFAPVYLLPGLGFGYLFFRTKNIGAAIICHQLVNILATIQLFL</sequence>
<evidence type="ECO:0000259" key="3">
    <source>
        <dbReference type="Pfam" id="PF02517"/>
    </source>
</evidence>
<evidence type="ECO:0000313" key="4">
    <source>
        <dbReference type="EMBL" id="MFL2028095.1"/>
    </source>
</evidence>
<feature type="transmembrane region" description="Helical" evidence="2">
    <location>
        <begin position="74"/>
        <end position="95"/>
    </location>
</feature>
<comment type="caution">
    <text evidence="4">The sequence shown here is derived from an EMBL/GenBank/DDBJ whole genome shotgun (WGS) entry which is preliminary data.</text>
</comment>
<dbReference type="Pfam" id="PF02517">
    <property type="entry name" value="Rce1-like"/>
    <property type="match status" value="1"/>
</dbReference>
<keyword evidence="2" id="KW-1133">Transmembrane helix</keyword>
<dbReference type="RefSeq" id="WP_407136663.1">
    <property type="nucleotide sequence ID" value="NZ_JBGQPK010000001.1"/>
</dbReference>